<name>A0A1I1L131_9RHOB</name>
<protein>
    <submittedName>
        <fullName evidence="1">Uncharacterized conserved protein, Ntn-hydrolase superfamily</fullName>
    </submittedName>
</protein>
<gene>
    <name evidence="1" type="ORF">SAMN04488094_107177</name>
</gene>
<evidence type="ECO:0000313" key="2">
    <source>
        <dbReference type="Proteomes" id="UP000198728"/>
    </source>
</evidence>
<dbReference type="Pfam" id="PF06267">
    <property type="entry name" value="DUF1028"/>
    <property type="match status" value="1"/>
</dbReference>
<dbReference type="PANTHER" id="PTHR39328:SF1">
    <property type="entry name" value="BLL2871 PROTEIN"/>
    <property type="match status" value="1"/>
</dbReference>
<organism evidence="1 2">
    <name type="scientific">Tropicimonas isoalkanivorans</name>
    <dbReference type="NCBI Taxonomy" id="441112"/>
    <lineage>
        <taxon>Bacteria</taxon>
        <taxon>Pseudomonadati</taxon>
        <taxon>Pseudomonadota</taxon>
        <taxon>Alphaproteobacteria</taxon>
        <taxon>Rhodobacterales</taxon>
        <taxon>Roseobacteraceae</taxon>
        <taxon>Tropicimonas</taxon>
    </lineage>
</organism>
<dbReference type="EMBL" id="FOLG01000007">
    <property type="protein sequence ID" value="SFC66787.1"/>
    <property type="molecule type" value="Genomic_DNA"/>
</dbReference>
<sequence length="218" mass="22757">MTFSLLAIDEQTGALGAAAATGNLCVGAWVLRGDARFGLTASQGRMPSTLWGEDALGLLARGAGAEEAVAQTVSGDAGRSARQLAALARSGPPAAFHGEDNLPFTGHVAGQTWIVTGNWLKARDVIEHAAEALSSVQGDFAERLIAALRAGIAAGSDRRGTLSAALMILAEDAAPLDLRVDFDEAPVDRLAALLEKTRAPDYRDWMAGLPTRREPEKA</sequence>
<keyword evidence="2" id="KW-1185">Reference proteome</keyword>
<dbReference type="RefSeq" id="WP_177208345.1">
    <property type="nucleotide sequence ID" value="NZ_FOLG01000007.1"/>
</dbReference>
<keyword evidence="1" id="KW-0378">Hydrolase</keyword>
<dbReference type="PANTHER" id="PTHR39328">
    <property type="entry name" value="BLL2871 PROTEIN"/>
    <property type="match status" value="1"/>
</dbReference>
<reference evidence="1 2" key="1">
    <citation type="submission" date="2016-10" db="EMBL/GenBank/DDBJ databases">
        <authorList>
            <person name="de Groot N.N."/>
        </authorList>
    </citation>
    <scope>NUCLEOTIDE SEQUENCE [LARGE SCALE GENOMIC DNA]</scope>
    <source>
        <strain evidence="1 2">DSM 19548</strain>
    </source>
</reference>
<dbReference type="Proteomes" id="UP000198728">
    <property type="component" value="Unassembled WGS sequence"/>
</dbReference>
<dbReference type="SUPFAM" id="SSF56235">
    <property type="entry name" value="N-terminal nucleophile aminohydrolases (Ntn hydrolases)"/>
    <property type="match status" value="1"/>
</dbReference>
<dbReference type="InterPro" id="IPR029055">
    <property type="entry name" value="Ntn_hydrolases_N"/>
</dbReference>
<proteinExistence type="predicted"/>
<dbReference type="GO" id="GO:0016787">
    <property type="term" value="F:hydrolase activity"/>
    <property type="evidence" value="ECO:0007669"/>
    <property type="project" value="UniProtKB-KW"/>
</dbReference>
<dbReference type="InterPro" id="IPR010430">
    <property type="entry name" value="DUF1028"/>
</dbReference>
<dbReference type="Gene3D" id="3.60.20.10">
    <property type="entry name" value="Glutamine Phosphoribosylpyrophosphate, subunit 1, domain 1"/>
    <property type="match status" value="1"/>
</dbReference>
<accession>A0A1I1L131</accession>
<evidence type="ECO:0000313" key="1">
    <source>
        <dbReference type="EMBL" id="SFC66787.1"/>
    </source>
</evidence>
<dbReference type="AlphaFoldDB" id="A0A1I1L131"/>
<dbReference type="STRING" id="441112.SAMN04488094_107177"/>